<comment type="caution">
    <text evidence="1">The sequence shown here is derived from an EMBL/GenBank/DDBJ whole genome shotgun (WGS) entry which is preliminary data.</text>
</comment>
<sequence>MSNRMQTPDATTAKLDEALACVRKYGRQNAVDVTALEAAIRRLQTQLVRRVSERVLEPDAA</sequence>
<accession>A0A934QLA0</accession>
<protein>
    <submittedName>
        <fullName evidence="1">Uncharacterized protein</fullName>
    </submittedName>
</protein>
<dbReference type="RefSeq" id="WP_027289645.1">
    <property type="nucleotide sequence ID" value="NZ_NRRE01000028.1"/>
</dbReference>
<evidence type="ECO:0000313" key="2">
    <source>
        <dbReference type="Proteomes" id="UP000778970"/>
    </source>
</evidence>
<name>A0A934QLA0_9PROT</name>
<dbReference type="EMBL" id="NRRE01000028">
    <property type="protein sequence ID" value="MBK1698675.1"/>
    <property type="molecule type" value="Genomic_DNA"/>
</dbReference>
<proteinExistence type="predicted"/>
<reference evidence="1" key="2">
    <citation type="journal article" date="2020" name="Microorganisms">
        <title>Osmotic Adaptation and Compatible Solute Biosynthesis of Phototrophic Bacteria as Revealed from Genome Analyses.</title>
        <authorList>
            <person name="Imhoff J.F."/>
            <person name="Rahn T."/>
            <person name="Kunzel S."/>
            <person name="Keller A."/>
            <person name="Neulinger S.C."/>
        </authorList>
    </citation>
    <scope>NUCLEOTIDE SEQUENCE</scope>
    <source>
        <strain evidence="1">DSM 9154</strain>
    </source>
</reference>
<gene>
    <name evidence="1" type="ORF">CKO21_15615</name>
</gene>
<organism evidence="1 2">
    <name type="scientific">Rhodovibrio salinarum</name>
    <dbReference type="NCBI Taxonomy" id="1087"/>
    <lineage>
        <taxon>Bacteria</taxon>
        <taxon>Pseudomonadati</taxon>
        <taxon>Pseudomonadota</taxon>
        <taxon>Alphaproteobacteria</taxon>
        <taxon>Rhodospirillales</taxon>
        <taxon>Rhodovibrionaceae</taxon>
        <taxon>Rhodovibrio</taxon>
    </lineage>
</organism>
<reference evidence="1" key="1">
    <citation type="submission" date="2017-08" db="EMBL/GenBank/DDBJ databases">
        <authorList>
            <person name="Imhoff J.F."/>
            <person name="Rahn T."/>
            <person name="Kuenzel S."/>
            <person name="Neulinger S.C."/>
        </authorList>
    </citation>
    <scope>NUCLEOTIDE SEQUENCE</scope>
    <source>
        <strain evidence="1">DSM 9154</strain>
    </source>
</reference>
<evidence type="ECO:0000313" key="1">
    <source>
        <dbReference type="EMBL" id="MBK1698675.1"/>
    </source>
</evidence>
<dbReference type="AlphaFoldDB" id="A0A934QLA0"/>
<dbReference type="Proteomes" id="UP000778970">
    <property type="component" value="Unassembled WGS sequence"/>
</dbReference>
<keyword evidence="2" id="KW-1185">Reference proteome</keyword>